<dbReference type="SUPFAM" id="SSF53335">
    <property type="entry name" value="S-adenosyl-L-methionine-dependent methyltransferases"/>
    <property type="match status" value="1"/>
</dbReference>
<evidence type="ECO:0000313" key="3">
    <source>
        <dbReference type="Proteomes" id="UP000019478"/>
    </source>
</evidence>
<comment type="similarity">
    <text evidence="1">Belongs to the MT-A70-like family.</text>
</comment>
<dbReference type="RefSeq" id="XP_007733617.1">
    <property type="nucleotide sequence ID" value="XM_007735427.1"/>
</dbReference>
<dbReference type="eggNOG" id="KOG2356">
    <property type="taxonomic scope" value="Eukaryota"/>
</dbReference>
<dbReference type="Pfam" id="PF05063">
    <property type="entry name" value="MT-A70"/>
    <property type="match status" value="1"/>
</dbReference>
<evidence type="ECO:0000256" key="1">
    <source>
        <dbReference type="PROSITE-ProRule" id="PRU00489"/>
    </source>
</evidence>
<gene>
    <name evidence="2" type="ORF">A1O3_05302</name>
</gene>
<reference evidence="2 3" key="1">
    <citation type="submission" date="2013-03" db="EMBL/GenBank/DDBJ databases">
        <title>The Genome Sequence of Capronia epimyces CBS 606.96.</title>
        <authorList>
            <consortium name="The Broad Institute Genomics Platform"/>
            <person name="Cuomo C."/>
            <person name="de Hoog S."/>
            <person name="Gorbushina A."/>
            <person name="Walker B."/>
            <person name="Young S.K."/>
            <person name="Zeng Q."/>
            <person name="Gargeya S."/>
            <person name="Fitzgerald M."/>
            <person name="Haas B."/>
            <person name="Abouelleil A."/>
            <person name="Allen A.W."/>
            <person name="Alvarado L."/>
            <person name="Arachchi H.M."/>
            <person name="Berlin A.M."/>
            <person name="Chapman S.B."/>
            <person name="Gainer-Dewar J."/>
            <person name="Goldberg J."/>
            <person name="Griggs A."/>
            <person name="Gujja S."/>
            <person name="Hansen M."/>
            <person name="Howarth C."/>
            <person name="Imamovic A."/>
            <person name="Ireland A."/>
            <person name="Larimer J."/>
            <person name="McCowan C."/>
            <person name="Murphy C."/>
            <person name="Pearson M."/>
            <person name="Poon T.W."/>
            <person name="Priest M."/>
            <person name="Roberts A."/>
            <person name="Saif S."/>
            <person name="Shea T."/>
            <person name="Sisk P."/>
            <person name="Sykes S."/>
            <person name="Wortman J."/>
            <person name="Nusbaum C."/>
            <person name="Birren B."/>
        </authorList>
    </citation>
    <scope>NUCLEOTIDE SEQUENCE [LARGE SCALE GENOMIC DNA]</scope>
    <source>
        <strain evidence="2 3">CBS 606.96</strain>
    </source>
</reference>
<dbReference type="InterPro" id="IPR007757">
    <property type="entry name" value="MT-A70-like"/>
</dbReference>
<dbReference type="PROSITE" id="PS00092">
    <property type="entry name" value="N6_MTASE"/>
    <property type="match status" value="1"/>
</dbReference>
<sequence length="386" mass="42814">MPQSVIYCSHAQRVVLLDIPASIEQGQQIPYTIKSTSALYDPYPSTEPKGSKREAALSATRLDDRIYHQSVQGDISSALAEIQGYLREQSGHADWCHPRQALLSEGHLQLFPPTPSGISMSPASTDSSSGPVVLSTTEMRTRFSSIDCLRDVAVCNPTQQRMVVLEARGVGDFFIPPSASFILSTLERGLAGFRSACQTLLAAPKQFHMILMDPPWSNRSARRSGVYRTSEYQVQDPFLQAVGIVSECLAPQGLVAIWITNKVSVRGNVIEAVRPLNLHLHEEWVWIKTTIGGAPVTALDGVWRRPYEVLLLFREGQACDIPQRRIVAAVPDVHSRKPCLKGLLEKLLPVPYNALELFARSMTAGWWSWGDEVLKFQHESQWVGSV</sequence>
<evidence type="ECO:0008006" key="4">
    <source>
        <dbReference type="Google" id="ProtNLM"/>
    </source>
</evidence>
<evidence type="ECO:0000313" key="2">
    <source>
        <dbReference type="EMBL" id="EXJ84632.1"/>
    </source>
</evidence>
<dbReference type="GO" id="GO:0008168">
    <property type="term" value="F:methyltransferase activity"/>
    <property type="evidence" value="ECO:0007669"/>
    <property type="project" value="InterPro"/>
</dbReference>
<dbReference type="GO" id="GO:0005634">
    <property type="term" value="C:nucleus"/>
    <property type="evidence" value="ECO:0007669"/>
    <property type="project" value="TreeGrafter"/>
</dbReference>
<dbReference type="PROSITE" id="PS51143">
    <property type="entry name" value="MT_A70"/>
    <property type="match status" value="1"/>
</dbReference>
<comment type="caution">
    <text evidence="2">The sequence shown here is derived from an EMBL/GenBank/DDBJ whole genome shotgun (WGS) entry which is preliminary data.</text>
</comment>
<dbReference type="Proteomes" id="UP000019478">
    <property type="component" value="Unassembled WGS sequence"/>
</dbReference>
<dbReference type="GO" id="GO:0003676">
    <property type="term" value="F:nucleic acid binding"/>
    <property type="evidence" value="ECO:0007669"/>
    <property type="project" value="InterPro"/>
</dbReference>
<dbReference type="InterPro" id="IPR002052">
    <property type="entry name" value="DNA_methylase_N6_adenine_CS"/>
</dbReference>
<dbReference type="STRING" id="1182542.W9XVN5"/>
<dbReference type="OrthoDB" id="61116at2759"/>
<dbReference type="PANTHER" id="PTHR12829:SF4">
    <property type="entry name" value="N(6)-ADENINE-SPECIFIC METHYLTRANSFERASE METTL4"/>
    <property type="match status" value="1"/>
</dbReference>
<dbReference type="PANTHER" id="PTHR12829">
    <property type="entry name" value="N6-ADENOSINE-METHYLTRANSFERASE"/>
    <property type="match status" value="1"/>
</dbReference>
<dbReference type="EMBL" id="AMGY01000004">
    <property type="protein sequence ID" value="EXJ84632.1"/>
    <property type="molecule type" value="Genomic_DNA"/>
</dbReference>
<accession>W9XVN5</accession>
<protein>
    <recommendedName>
        <fullName evidence="4">MT-A70-domain-containing protein</fullName>
    </recommendedName>
</protein>
<proteinExistence type="inferred from homology"/>
<organism evidence="2 3">
    <name type="scientific">Capronia epimyces CBS 606.96</name>
    <dbReference type="NCBI Taxonomy" id="1182542"/>
    <lineage>
        <taxon>Eukaryota</taxon>
        <taxon>Fungi</taxon>
        <taxon>Dikarya</taxon>
        <taxon>Ascomycota</taxon>
        <taxon>Pezizomycotina</taxon>
        <taxon>Eurotiomycetes</taxon>
        <taxon>Chaetothyriomycetidae</taxon>
        <taxon>Chaetothyriales</taxon>
        <taxon>Herpotrichiellaceae</taxon>
        <taxon>Capronia</taxon>
    </lineage>
</organism>
<dbReference type="GO" id="GO:0032259">
    <property type="term" value="P:methylation"/>
    <property type="evidence" value="ECO:0007669"/>
    <property type="project" value="InterPro"/>
</dbReference>
<name>W9XVN5_9EURO</name>
<dbReference type="HOGENOM" id="CLU_027091_4_1_1"/>
<dbReference type="GeneID" id="19169417"/>
<dbReference type="AlphaFoldDB" id="W9XVN5"/>
<keyword evidence="3" id="KW-1185">Reference proteome</keyword>
<dbReference type="Gene3D" id="3.40.50.150">
    <property type="entry name" value="Vaccinia Virus protein VP39"/>
    <property type="match status" value="1"/>
</dbReference>
<dbReference type="InterPro" id="IPR029063">
    <property type="entry name" value="SAM-dependent_MTases_sf"/>
</dbReference>